<feature type="signal peptide" evidence="1">
    <location>
        <begin position="1"/>
        <end position="22"/>
    </location>
</feature>
<evidence type="ECO:0000256" key="1">
    <source>
        <dbReference type="SAM" id="SignalP"/>
    </source>
</evidence>
<evidence type="ECO:0000313" key="2">
    <source>
        <dbReference type="EMBL" id="TCJ17527.1"/>
    </source>
</evidence>
<accession>A0A4R1BJV1</accession>
<comment type="caution">
    <text evidence="2">The sequence shown here is derived from an EMBL/GenBank/DDBJ whole genome shotgun (WGS) entry which is preliminary data.</text>
</comment>
<organism evidence="2 3">
    <name type="scientific">Flaviaesturariibacter flavus</name>
    <dbReference type="NCBI Taxonomy" id="2502780"/>
    <lineage>
        <taxon>Bacteria</taxon>
        <taxon>Pseudomonadati</taxon>
        <taxon>Bacteroidota</taxon>
        <taxon>Chitinophagia</taxon>
        <taxon>Chitinophagales</taxon>
        <taxon>Chitinophagaceae</taxon>
        <taxon>Flaviaestuariibacter</taxon>
    </lineage>
</organism>
<keyword evidence="3" id="KW-1185">Reference proteome</keyword>
<evidence type="ECO:0008006" key="4">
    <source>
        <dbReference type="Google" id="ProtNLM"/>
    </source>
</evidence>
<reference evidence="2 3" key="1">
    <citation type="submission" date="2019-03" db="EMBL/GenBank/DDBJ databases">
        <authorList>
            <person name="Kim M.K.M."/>
        </authorList>
    </citation>
    <scope>NUCLEOTIDE SEQUENCE [LARGE SCALE GENOMIC DNA]</scope>
    <source>
        <strain evidence="2 3">17J68-12</strain>
    </source>
</reference>
<gene>
    <name evidence="2" type="ORF">EPD60_04875</name>
</gene>
<proteinExistence type="predicted"/>
<protein>
    <recommendedName>
        <fullName evidence="4">Acyloxyacyl hydrolase</fullName>
    </recommendedName>
</protein>
<dbReference type="EMBL" id="SJZI01000008">
    <property type="protein sequence ID" value="TCJ17527.1"/>
    <property type="molecule type" value="Genomic_DNA"/>
</dbReference>
<dbReference type="Proteomes" id="UP000295334">
    <property type="component" value="Unassembled WGS sequence"/>
</dbReference>
<dbReference type="AlphaFoldDB" id="A0A4R1BJV1"/>
<dbReference type="Gene3D" id="2.40.160.20">
    <property type="match status" value="1"/>
</dbReference>
<feature type="chain" id="PRO_5020991715" description="Acyloxyacyl hydrolase" evidence="1">
    <location>
        <begin position="23"/>
        <end position="349"/>
    </location>
</feature>
<sequence>MFRNCCLLLLPLLAALRGHSQAPEYAAGGAFHLGSFITKMSKADVLKDSYSSFVQGEWSASTPLSARTRLGATLLHGNSGGKRYLGTVSAALGFADRPLLGHRAWRLHGRLAAGLGWIGKPYDPETNFKNTLLGSHLNAAVQLSVYQELRIGRHWSWNSGVSFLHLSNGLSTLPNLGLNIPALHTGVLYRWAAPPMPQGAADSLPDGRNRWQLWASAGLKQWPLVNSRRHLVSVLSIEWHRYTLRGSSWGAQAQVLRDASPNAPTDSTLKAPGAGGFAAALGAHYTPRIGRLEIPLQAGVYVFNRRDSNRVYQSLGIRYRVARRWRAGIQLKTHMGKADYFHAGIGYEW</sequence>
<dbReference type="OrthoDB" id="627554at2"/>
<evidence type="ECO:0000313" key="3">
    <source>
        <dbReference type="Proteomes" id="UP000295334"/>
    </source>
</evidence>
<dbReference type="InterPro" id="IPR018550">
    <property type="entry name" value="Lipid-A_deacylase-rel"/>
</dbReference>
<name>A0A4R1BJV1_9BACT</name>
<dbReference type="Pfam" id="PF09411">
    <property type="entry name" value="PagL"/>
    <property type="match status" value="1"/>
</dbReference>
<keyword evidence="1" id="KW-0732">Signal</keyword>